<evidence type="ECO:0000256" key="1">
    <source>
        <dbReference type="SAM" id="MobiDB-lite"/>
    </source>
</evidence>
<sequence length="1589" mass="176014">MCYFNPKYTNNNILVKKFKLILFWVLVCSILKILNHQQYSILVSAFINGNKKQKKTKTSGNLSTIKSVGSMFGKKVKKIMRTNHKGKIVNENSITHKPGHWVTGSCGEMKYMLDKEAQTKCNISPMEYIKTNQTLAEVKWFIKSNGRAKKRLYMIIKSPCNAVLLDYSNFGQLRLLIQCIGFTKYITHGYYIYDHGLFQCKYKENYGSVSTKLYGYHQSNLKLDTYVGVEDQIGIFTYREVGHRHENSVKTFTACSGTLKLLKSGSIENKDEEIIGVKCDNTPKWVTIYQSAILQTTQNVTLSTTPIYLDNIMKATKSTNIGISPVNEYEVVPINDTFCGAIVNGPFIISMKRRDHFLMAEISVRYYGKTTFNSGYCYVDKPNFGLYTFQDSKTGYENKYPVPLPCPGFLIAKFEGSVDTGYTIAQIICNIKEIDILTPSFLTTILDWVPPNPQDNDCIVLIKATTNTKIAVASGASGKPVFNMVSLDTNVNVIAGEILGYFSCITANKIEKVVNLIATCTGKIDRTIYNKVNNKSQSSNHIIIKLACIEPLSKDAEIVYNEDDDSVSIDKSSIVQISQDISKCIEITTKGSMLYIKALGNLFIDVSSHTRKSKKVYKRTEIGSLFCQKGTTYIKHKLISPATGDIYKLKDNLEMCHLGEVIISIQVSSEQLIKQILATSHNSMELGIAVPTNKSLPIPLQLWPYAYLAWKSQDYSSLMPTDVKSLSEDPEWKDGEGLIYIPTVFGYEKPPSPSRLFVPKSYNHNYNFFVQEYKYNKHIYRRIGITSAGSVEMENLEKCKVGQIIGNIRIKKKDDQYFNEQIECICSGTVKNILQHRLDTEKSVSVQAGQVFVEIKCNTKSNYWLYDPSSLLKYKDKYENINSQVVKIHNRGSPLYQLESNDEVSLYSKIQGNTHYHLKTSSNVREGEKIGYFAFKIGPKSVAIADIHSPCDGVRTFPTLDVNSLDISLKSLDGPKVTSIRCSSVIPPKYISRETESLLYDVIRSYIAKDISGQEKYSAFCKIPTTVYVDNINLHSNSHKIIESNHSIPITINEKIIYVTIIINGEVTQKVSVTSPCSGVLLNVQELLKKDGSRQDAGTLLFEIICDSLKTQNVGDLPPSPPPDPSNSNVIQNIERNGYCFIITTEKCVINFKNKGIIGYVIPGQNIGEAICVDSIDQNQVIPIIMECMGTNIVFLSMAVYGQTVLPGTNIMMIAKNTRPIPEDSMPTHSPENILITSVNPSSGIGYIWTRSSGVVTFTITEKKSSVLEGETIGQFSSQMSNIIVPVIPPCTGSVYIPYLSLINNTVVISGTQIVEVFCGLPLPLYNFKYPSGPTSTQLTVPNRSPLITKKVIGAIEMTWTTYTGTIYYVLNWIVFTQIPISSGNKFATFNYVDDSGNKRNTPLIATCNGKIDENTANDVHGKMLEAGSTIVALIKCVYIGINKSIKSSSNIVSDGSSTKVPLLPPQLDVTGSLNIPQLLSPSPSSPDSSIPPPPPPPLIPSLSSPGSSIPPPPPLIPSPSTPGSSIPPPPPLIPSPSTPGLSISPPPPLSSPSSVNTQQATDNEEQLSASAIKLRKEIMSLKKSVKFE</sequence>
<feature type="compositionally biased region" description="Polar residues" evidence="1">
    <location>
        <begin position="1556"/>
        <end position="1569"/>
    </location>
</feature>
<dbReference type="VEuPathDB" id="CryptoDB:CMU_028170"/>
<dbReference type="GeneID" id="6994814"/>
<dbReference type="RefSeq" id="XP_002140156.1">
    <property type="nucleotide sequence ID" value="XM_002140120.1"/>
</dbReference>
<accession>B6ABQ5</accession>
<dbReference type="OMA" id="NIMMIAK"/>
<feature type="region of interest" description="Disordered" evidence="1">
    <location>
        <begin position="1474"/>
        <end position="1569"/>
    </location>
</feature>
<protein>
    <submittedName>
        <fullName evidence="2">Uncharacterized protein</fullName>
    </submittedName>
</protein>
<proteinExistence type="predicted"/>
<evidence type="ECO:0000313" key="2">
    <source>
        <dbReference type="EMBL" id="EEA05807.1"/>
    </source>
</evidence>
<keyword evidence="3" id="KW-1185">Reference proteome</keyword>
<feature type="compositionally biased region" description="Low complexity" evidence="1">
    <location>
        <begin position="1476"/>
        <end position="1489"/>
    </location>
</feature>
<dbReference type="EMBL" id="DS989727">
    <property type="protein sequence ID" value="EEA05807.1"/>
    <property type="molecule type" value="Genomic_DNA"/>
</dbReference>
<evidence type="ECO:0000313" key="3">
    <source>
        <dbReference type="Proteomes" id="UP000001460"/>
    </source>
</evidence>
<organism evidence="2 3">
    <name type="scientific">Cryptosporidium muris (strain RN66)</name>
    <dbReference type="NCBI Taxonomy" id="441375"/>
    <lineage>
        <taxon>Eukaryota</taxon>
        <taxon>Sar</taxon>
        <taxon>Alveolata</taxon>
        <taxon>Apicomplexa</taxon>
        <taxon>Conoidasida</taxon>
        <taxon>Coccidia</taxon>
        <taxon>Eucoccidiorida</taxon>
        <taxon>Eimeriorina</taxon>
        <taxon>Cryptosporidiidae</taxon>
        <taxon>Cryptosporidium</taxon>
    </lineage>
</organism>
<name>B6ABQ5_CRYMR</name>
<dbReference type="STRING" id="441375.B6ABQ5"/>
<reference evidence="2" key="1">
    <citation type="submission" date="2008-06" db="EMBL/GenBank/DDBJ databases">
        <authorList>
            <person name="Lorenzi H."/>
            <person name="Inman J."/>
            <person name="Miller J."/>
            <person name="Schobel S."/>
            <person name="Amedeo P."/>
            <person name="Caler E.V."/>
            <person name="da Silva J."/>
        </authorList>
    </citation>
    <scope>NUCLEOTIDE SEQUENCE [LARGE SCALE GENOMIC DNA]</scope>
    <source>
        <strain evidence="2">RN66</strain>
    </source>
</reference>
<feature type="compositionally biased region" description="Pro residues" evidence="1">
    <location>
        <begin position="1490"/>
        <end position="1500"/>
    </location>
</feature>
<gene>
    <name evidence="2" type="ORF">CMU_028170</name>
</gene>
<dbReference type="OrthoDB" id="341547at2759"/>
<dbReference type="Proteomes" id="UP000001460">
    <property type="component" value="Unassembled WGS sequence"/>
</dbReference>
<feature type="compositionally biased region" description="Pro residues" evidence="1">
    <location>
        <begin position="1509"/>
        <end position="1538"/>
    </location>
</feature>